<dbReference type="AlphaFoldDB" id="A0A9E6ZMU6"/>
<name>A0A9E6ZMU6_9FLAO</name>
<dbReference type="RefSeq" id="WP_255842554.1">
    <property type="nucleotide sequence ID" value="NZ_CP094358.1"/>
</dbReference>
<dbReference type="Proteomes" id="UP000831290">
    <property type="component" value="Chromosome"/>
</dbReference>
<dbReference type="KEGG" id="fbm:MQE35_16075"/>
<sequence>MSKQTSNTGTSPPKRTINSFHVFTRDKQVYIKNSGSSSWKCVKFEWQPLP</sequence>
<accession>A0A9E6ZMU6</accession>
<gene>
    <name evidence="1" type="ORF">MQE35_16075</name>
</gene>
<keyword evidence="2" id="KW-1185">Reference proteome</keyword>
<evidence type="ECO:0000313" key="2">
    <source>
        <dbReference type="Proteomes" id="UP000831290"/>
    </source>
</evidence>
<reference evidence="1" key="1">
    <citation type="submission" date="2022-03" db="EMBL/GenBank/DDBJ databases">
        <title>Description of Abyssus ytuae gen. nov., sp. nov., a novel member of the family Flavobacteriaceae isolated from the sediment of Mariana Trench.</title>
        <authorList>
            <person name="Zhang J."/>
            <person name="Xu X."/>
        </authorList>
    </citation>
    <scope>NUCLEOTIDE SEQUENCE</scope>
    <source>
        <strain evidence="1">MT3330</strain>
    </source>
</reference>
<dbReference type="EMBL" id="CP094358">
    <property type="protein sequence ID" value="UOB17240.1"/>
    <property type="molecule type" value="Genomic_DNA"/>
</dbReference>
<proteinExistence type="predicted"/>
<evidence type="ECO:0000313" key="1">
    <source>
        <dbReference type="EMBL" id="UOB17240.1"/>
    </source>
</evidence>
<protein>
    <submittedName>
        <fullName evidence="1">Uncharacterized protein</fullName>
    </submittedName>
</protein>
<organism evidence="1 2">
    <name type="scientific">Abyssalbus ytuae</name>
    <dbReference type="NCBI Taxonomy" id="2926907"/>
    <lineage>
        <taxon>Bacteria</taxon>
        <taxon>Pseudomonadati</taxon>
        <taxon>Bacteroidota</taxon>
        <taxon>Flavobacteriia</taxon>
        <taxon>Flavobacteriales</taxon>
        <taxon>Flavobacteriaceae</taxon>
        <taxon>Abyssalbus</taxon>
    </lineage>
</organism>